<feature type="transmembrane region" description="Helical" evidence="5">
    <location>
        <begin position="82"/>
        <end position="99"/>
    </location>
</feature>
<evidence type="ECO:0000256" key="4">
    <source>
        <dbReference type="ARBA" id="ARBA00023136"/>
    </source>
</evidence>
<name>A0A4C1WP99_EUMVA</name>
<evidence type="ECO:0000256" key="1">
    <source>
        <dbReference type="ARBA" id="ARBA00004141"/>
    </source>
</evidence>
<evidence type="ECO:0000256" key="5">
    <source>
        <dbReference type="SAM" id="Phobius"/>
    </source>
</evidence>
<dbReference type="OrthoDB" id="2261376at2759"/>
<evidence type="ECO:0000313" key="8">
    <source>
        <dbReference type="Proteomes" id="UP000299102"/>
    </source>
</evidence>
<feature type="domain" description="Major facilitator superfamily (MFS) profile" evidence="6">
    <location>
        <begin position="1"/>
        <end position="423"/>
    </location>
</feature>
<dbReference type="Gene3D" id="1.20.1250.20">
    <property type="entry name" value="MFS general substrate transporter like domains"/>
    <property type="match status" value="1"/>
</dbReference>
<reference evidence="7 8" key="1">
    <citation type="journal article" date="2019" name="Commun. Biol.">
        <title>The bagworm genome reveals a unique fibroin gene that provides high tensile strength.</title>
        <authorList>
            <person name="Kono N."/>
            <person name="Nakamura H."/>
            <person name="Ohtoshi R."/>
            <person name="Tomita M."/>
            <person name="Numata K."/>
            <person name="Arakawa K."/>
        </authorList>
    </citation>
    <scope>NUCLEOTIDE SEQUENCE [LARGE SCALE GENOMIC DNA]</scope>
</reference>
<dbReference type="PROSITE" id="PS50850">
    <property type="entry name" value="MFS"/>
    <property type="match status" value="1"/>
</dbReference>
<feature type="transmembrane region" description="Helical" evidence="5">
    <location>
        <begin position="311"/>
        <end position="332"/>
    </location>
</feature>
<gene>
    <name evidence="7" type="primary">Orct</name>
    <name evidence="7" type="ORF">EVAR_39361_1</name>
</gene>
<feature type="transmembrane region" description="Helical" evidence="5">
    <location>
        <begin position="134"/>
        <end position="153"/>
    </location>
</feature>
<dbReference type="GO" id="GO:0016020">
    <property type="term" value="C:membrane"/>
    <property type="evidence" value="ECO:0007669"/>
    <property type="project" value="UniProtKB-SubCell"/>
</dbReference>
<protein>
    <submittedName>
        <fullName evidence="7">Organic cation transporter protein</fullName>
    </submittedName>
</protein>
<evidence type="ECO:0000256" key="3">
    <source>
        <dbReference type="ARBA" id="ARBA00022989"/>
    </source>
</evidence>
<comment type="caution">
    <text evidence="7">The sequence shown here is derived from an EMBL/GenBank/DDBJ whole genome shotgun (WGS) entry which is preliminary data.</text>
</comment>
<dbReference type="STRING" id="151549.A0A4C1WP99"/>
<dbReference type="Pfam" id="PF00083">
    <property type="entry name" value="Sugar_tr"/>
    <property type="match status" value="1"/>
</dbReference>
<dbReference type="AlphaFoldDB" id="A0A4C1WP99"/>
<dbReference type="PROSITE" id="PS00216">
    <property type="entry name" value="SUGAR_TRANSPORT_1"/>
    <property type="match status" value="1"/>
</dbReference>
<dbReference type="EMBL" id="BGZK01000610">
    <property type="protein sequence ID" value="GBP52823.1"/>
    <property type="molecule type" value="Genomic_DNA"/>
</dbReference>
<feature type="transmembrane region" description="Helical" evidence="5">
    <location>
        <begin position="224"/>
        <end position="245"/>
    </location>
</feature>
<feature type="transmembrane region" description="Helical" evidence="5">
    <location>
        <begin position="286"/>
        <end position="305"/>
    </location>
</feature>
<evidence type="ECO:0000259" key="6">
    <source>
        <dbReference type="PROSITE" id="PS50850"/>
    </source>
</evidence>
<keyword evidence="3 5" id="KW-1133">Transmembrane helix</keyword>
<dbReference type="SUPFAM" id="SSF103473">
    <property type="entry name" value="MFS general substrate transporter"/>
    <property type="match status" value="1"/>
</dbReference>
<dbReference type="InterPro" id="IPR036259">
    <property type="entry name" value="MFS_trans_sf"/>
</dbReference>
<keyword evidence="4 5" id="KW-0472">Membrane</keyword>
<dbReference type="GO" id="GO:0022857">
    <property type="term" value="F:transmembrane transporter activity"/>
    <property type="evidence" value="ECO:0007669"/>
    <property type="project" value="InterPro"/>
</dbReference>
<keyword evidence="2 5" id="KW-0812">Transmembrane</keyword>
<comment type="subcellular location">
    <subcellularLocation>
        <location evidence="1">Membrane</location>
        <topology evidence="1">Multi-pass membrane protein</topology>
    </subcellularLocation>
</comment>
<feature type="transmembrane region" description="Helical" evidence="5">
    <location>
        <begin position="20"/>
        <end position="41"/>
    </location>
</feature>
<evidence type="ECO:0000256" key="2">
    <source>
        <dbReference type="ARBA" id="ARBA00022692"/>
    </source>
</evidence>
<feature type="transmembrane region" description="Helical" evidence="5">
    <location>
        <begin position="106"/>
        <end position="128"/>
    </location>
</feature>
<feature type="transmembrane region" description="Helical" evidence="5">
    <location>
        <begin position="257"/>
        <end position="277"/>
    </location>
</feature>
<proteinExistence type="predicted"/>
<keyword evidence="8" id="KW-1185">Reference proteome</keyword>
<dbReference type="InterPro" id="IPR005829">
    <property type="entry name" value="Sugar_transporter_CS"/>
</dbReference>
<evidence type="ECO:0000313" key="7">
    <source>
        <dbReference type="EMBL" id="GBP52823.1"/>
    </source>
</evidence>
<dbReference type="InterPro" id="IPR005828">
    <property type="entry name" value="MFS_sugar_transport-like"/>
</dbReference>
<sequence>MGPTTCFYVFDLACQDWKRSLVGTVHNAGFFIAIPLTGWMSDKFGRRIALTFATLANGVFGLVRALASSYNMFIVLEFLEPAFRGGTYTACFVLALEMVGPKGRVFASLLFNLFFIAGGVTVTLLSWWLKNWRYLLFIIYTPAVFVFVYLWILTESFRWYFSKGRYEEGLKVLKRAEKMNGATVPKDHYDQVEKDAMKQRDARKFESKETNQSSFKQLFTSAMIWKRTAVCSFLWTSSTLVYYGLSINAIDLSGNSYLNYIVIIVIEAPANVCKLIFLDRFGRKKVIATAYVMTGVILINYGFIPNGSWSLLFYLGGKFFITLGYNSLYVFAAEVFPTNYRTSLLALCSTIGRIGRLGADPGMSHGEGHAPELGIYCTIVIKLEPVVTEPRLYDPPNSKAGSALARVSVHYSIITNKAANRNA</sequence>
<dbReference type="InterPro" id="IPR020846">
    <property type="entry name" value="MFS_dom"/>
</dbReference>
<dbReference type="PANTHER" id="PTHR24064">
    <property type="entry name" value="SOLUTE CARRIER FAMILY 22 MEMBER"/>
    <property type="match status" value="1"/>
</dbReference>
<dbReference type="Proteomes" id="UP000299102">
    <property type="component" value="Unassembled WGS sequence"/>
</dbReference>
<organism evidence="7 8">
    <name type="scientific">Eumeta variegata</name>
    <name type="common">Bagworm moth</name>
    <name type="synonym">Eumeta japonica</name>
    <dbReference type="NCBI Taxonomy" id="151549"/>
    <lineage>
        <taxon>Eukaryota</taxon>
        <taxon>Metazoa</taxon>
        <taxon>Ecdysozoa</taxon>
        <taxon>Arthropoda</taxon>
        <taxon>Hexapoda</taxon>
        <taxon>Insecta</taxon>
        <taxon>Pterygota</taxon>
        <taxon>Neoptera</taxon>
        <taxon>Endopterygota</taxon>
        <taxon>Lepidoptera</taxon>
        <taxon>Glossata</taxon>
        <taxon>Ditrysia</taxon>
        <taxon>Tineoidea</taxon>
        <taxon>Psychidae</taxon>
        <taxon>Oiketicinae</taxon>
        <taxon>Eumeta</taxon>
    </lineage>
</organism>
<feature type="transmembrane region" description="Helical" evidence="5">
    <location>
        <begin position="48"/>
        <end position="70"/>
    </location>
</feature>
<accession>A0A4C1WP99</accession>